<dbReference type="GO" id="GO:0016887">
    <property type="term" value="F:ATP hydrolysis activity"/>
    <property type="evidence" value="ECO:0007669"/>
    <property type="project" value="InterPro"/>
</dbReference>
<gene>
    <name evidence="3" type="ORF">K8I29_07040</name>
</gene>
<organism evidence="3 4">
    <name type="scientific">Candidatus Nitrobium versatile</name>
    <dbReference type="NCBI Taxonomy" id="2884831"/>
    <lineage>
        <taxon>Bacteria</taxon>
        <taxon>Pseudomonadati</taxon>
        <taxon>Nitrospirota</taxon>
        <taxon>Nitrospiria</taxon>
        <taxon>Nitrospirales</taxon>
        <taxon>Nitrospiraceae</taxon>
        <taxon>Candidatus Nitrobium</taxon>
    </lineage>
</organism>
<feature type="region of interest" description="Disordered" evidence="1">
    <location>
        <begin position="336"/>
        <end position="397"/>
    </location>
</feature>
<dbReference type="Gene3D" id="3.40.50.300">
    <property type="entry name" value="P-loop containing nucleotide triphosphate hydrolases"/>
    <property type="match status" value="1"/>
</dbReference>
<dbReference type="SUPFAM" id="SSF52540">
    <property type="entry name" value="P-loop containing nucleoside triphosphate hydrolases"/>
    <property type="match status" value="1"/>
</dbReference>
<dbReference type="InterPro" id="IPR003646">
    <property type="entry name" value="SH3-like_bac-type"/>
</dbReference>
<name>A0A953LWI0_9BACT</name>
<feature type="compositionally biased region" description="Low complexity" evidence="1">
    <location>
        <begin position="336"/>
        <end position="358"/>
    </location>
</feature>
<dbReference type="Gene3D" id="2.30.30.40">
    <property type="entry name" value="SH3 Domains"/>
    <property type="match status" value="1"/>
</dbReference>
<dbReference type="AlphaFoldDB" id="A0A953LWI0"/>
<evidence type="ECO:0000313" key="3">
    <source>
        <dbReference type="EMBL" id="MBZ0155956.1"/>
    </source>
</evidence>
<protein>
    <submittedName>
        <fullName evidence="3">AAA family ATPase</fullName>
    </submittedName>
</protein>
<dbReference type="InterPro" id="IPR027417">
    <property type="entry name" value="P-loop_NTPase"/>
</dbReference>
<dbReference type="SMART" id="SM00287">
    <property type="entry name" value="SH3b"/>
    <property type="match status" value="1"/>
</dbReference>
<dbReference type="InterPro" id="IPR049945">
    <property type="entry name" value="AAA_22"/>
</dbReference>
<accession>A0A953LWI0</accession>
<dbReference type="PANTHER" id="PTHR35894:SF1">
    <property type="entry name" value="PHOSPHORIBULOKINASE _ URIDINE KINASE FAMILY"/>
    <property type="match status" value="1"/>
</dbReference>
<evidence type="ECO:0000256" key="1">
    <source>
        <dbReference type="SAM" id="MobiDB-lite"/>
    </source>
</evidence>
<feature type="domain" description="SH3b" evidence="2">
    <location>
        <begin position="394"/>
        <end position="462"/>
    </location>
</feature>
<proteinExistence type="predicted"/>
<dbReference type="Pfam" id="PF08239">
    <property type="entry name" value="SH3_3"/>
    <property type="match status" value="1"/>
</dbReference>
<feature type="compositionally biased region" description="Low complexity" evidence="1">
    <location>
        <begin position="376"/>
        <end position="390"/>
    </location>
</feature>
<feature type="compositionally biased region" description="Basic and acidic residues" evidence="1">
    <location>
        <begin position="363"/>
        <end position="374"/>
    </location>
</feature>
<reference evidence="3" key="2">
    <citation type="submission" date="2021-08" db="EMBL/GenBank/DDBJ databases">
        <authorList>
            <person name="Dalcin Martins P."/>
        </authorList>
    </citation>
    <scope>NUCLEOTIDE SEQUENCE</scope>
    <source>
        <strain evidence="3">MAG_39</strain>
    </source>
</reference>
<dbReference type="Pfam" id="PF13401">
    <property type="entry name" value="AAA_22"/>
    <property type="match status" value="1"/>
</dbReference>
<dbReference type="EMBL" id="JAIOIV010000058">
    <property type="protein sequence ID" value="MBZ0155956.1"/>
    <property type="molecule type" value="Genomic_DNA"/>
</dbReference>
<dbReference type="PANTHER" id="PTHR35894">
    <property type="entry name" value="GENERAL SECRETION PATHWAY PROTEIN A-RELATED"/>
    <property type="match status" value="1"/>
</dbReference>
<evidence type="ECO:0000313" key="4">
    <source>
        <dbReference type="Proteomes" id="UP000705867"/>
    </source>
</evidence>
<evidence type="ECO:0000259" key="2">
    <source>
        <dbReference type="SMART" id="SM00287"/>
    </source>
</evidence>
<dbReference type="Proteomes" id="UP000705867">
    <property type="component" value="Unassembled WGS sequence"/>
</dbReference>
<comment type="caution">
    <text evidence="3">The sequence shown here is derived from an EMBL/GenBank/DDBJ whole genome shotgun (WGS) entry which is preliminary data.</text>
</comment>
<sequence length="462" mass="50804">MDYLEFFALNEDPFRLTPDPFYFYPSEEHNRILSSLTYAVEQKEGFFLATGEPGTGKTTLLNRFLSTEGLKERAGIALVLTPTLSPEEFLLTILEDLNVEVRDKNKNAILKTFRDFLIGSSQQGRRIIIIVDEAQNLPTETLEELRLLSNLETEKEKLLQIVLIGQAELKKRLLSDSLKQLNQRITMRAEFRPLSQSETSEYLNFRLIKAGKGTAAFDEKAKRHIYTLSRGIPRLINLLASRSMMAAYLDASRSIRKRHVEYAARHVADSAAPGGGGLRRLRLRVATPLLFLTLAALSAAVAYHSMRSPEPAKNAAPPLQAPPAAAPVIVLQEGAPQPEAAAAPSPAAPSLSPPDASSGTGGTRDEKSAADRESVPSYSPDASQASPAQASKEKRGKIITVRVNSATLRESPSLDARPVTWVSRGAELEVKEETVVDGKRWYRITTSSGKDCWIVENVVKAE</sequence>
<dbReference type="InterPro" id="IPR052026">
    <property type="entry name" value="ExeA_AAA_ATPase_DNA-bind"/>
</dbReference>
<reference evidence="3" key="1">
    <citation type="journal article" date="2021" name="bioRxiv">
        <title>Unraveling nitrogen, sulfur and carbon metabolic pathways and microbial community transcriptional responses to substrate deprivation and toxicity stresses in a bioreactor mimicking anoxic brackish coastal sediment conditions.</title>
        <authorList>
            <person name="Martins P.D."/>
            <person name="Echeveste M.J."/>
            <person name="Arshad A."/>
            <person name="Kurth J."/>
            <person name="Ouboter H."/>
            <person name="Jetten M.S.M."/>
            <person name="Welte C.U."/>
        </authorList>
    </citation>
    <scope>NUCLEOTIDE SEQUENCE</scope>
    <source>
        <strain evidence="3">MAG_39</strain>
    </source>
</reference>